<reference evidence="4" key="2">
    <citation type="journal article" date="2022" name="BMC Genomics">
        <title>Comparative genome analysis of mycobacteria focusing on tRNA and non-coding RNA.</title>
        <authorList>
            <person name="Behra P.R.K."/>
            <person name="Pettersson B.M.F."/>
            <person name="Ramesh M."/>
            <person name="Das S."/>
            <person name="Dasgupta S."/>
            <person name="Kirsebom L.A."/>
        </authorList>
    </citation>
    <scope>NUCLEOTIDE SEQUENCE</scope>
    <source>
        <strain evidence="4">DSM 44203</strain>
    </source>
</reference>
<organism evidence="4 5">
    <name type="scientific">Mycolicibacterium novocastrense</name>
    <name type="common">Mycobacterium novocastrense</name>
    <dbReference type="NCBI Taxonomy" id="59813"/>
    <lineage>
        <taxon>Bacteria</taxon>
        <taxon>Bacillati</taxon>
        <taxon>Actinomycetota</taxon>
        <taxon>Actinomycetes</taxon>
        <taxon>Mycobacteriales</taxon>
        <taxon>Mycobacteriaceae</taxon>
        <taxon>Mycolicibacterium</taxon>
    </lineage>
</organism>
<dbReference type="PANTHER" id="PTHR16305:SF28">
    <property type="entry name" value="GUANYLATE CYCLASE DOMAIN-CONTAINING PROTEIN"/>
    <property type="match status" value="1"/>
</dbReference>
<dbReference type="Gene3D" id="3.30.70.1230">
    <property type="entry name" value="Nucleotide cyclase"/>
    <property type="match status" value="1"/>
</dbReference>
<keyword evidence="1" id="KW-0547">Nucleotide-binding</keyword>
<dbReference type="GO" id="GO:0035556">
    <property type="term" value="P:intracellular signal transduction"/>
    <property type="evidence" value="ECO:0007669"/>
    <property type="project" value="InterPro"/>
</dbReference>
<dbReference type="Gene3D" id="3.40.50.300">
    <property type="entry name" value="P-loop containing nucleotide triphosphate hydrolases"/>
    <property type="match status" value="1"/>
</dbReference>
<comment type="caution">
    <text evidence="4">The sequence shown here is derived from an EMBL/GenBank/DDBJ whole genome shotgun (WGS) entry which is preliminary data.</text>
</comment>
<dbReference type="InterPro" id="IPR027417">
    <property type="entry name" value="P-loop_NTPase"/>
</dbReference>
<evidence type="ECO:0000256" key="2">
    <source>
        <dbReference type="ARBA" id="ARBA00022840"/>
    </source>
</evidence>
<dbReference type="Proteomes" id="UP001207528">
    <property type="component" value="Unassembled WGS sequence"/>
</dbReference>
<name>A0AAW5SI68_MYCNV</name>
<evidence type="ECO:0000256" key="1">
    <source>
        <dbReference type="ARBA" id="ARBA00022741"/>
    </source>
</evidence>
<dbReference type="InterPro" id="IPR001054">
    <property type="entry name" value="A/G_cyclase"/>
</dbReference>
<dbReference type="EMBL" id="JACKTI010000027">
    <property type="protein sequence ID" value="MCV7023355.1"/>
    <property type="molecule type" value="Genomic_DNA"/>
</dbReference>
<feature type="domain" description="Guanylate cyclase" evidence="3">
    <location>
        <begin position="28"/>
        <end position="159"/>
    </location>
</feature>
<dbReference type="PROSITE" id="PS50125">
    <property type="entry name" value="GUANYLATE_CYCLASE_2"/>
    <property type="match status" value="1"/>
</dbReference>
<sequence length="1046" mass="112290">MAATAKFCSECGAAVVQSARSAEYKHVTVLFADVVRSMDIAAALGAERLREIITDLVERCAAVIRRYDGTVDKFTGDGLMAVFGAPVALEDHAASACLAALGLQEEAERLAADVARRDGVELRLRVGLNSGRVITGDMGSGAFGYTAIGEQVGIAQRMEAVAAPGAVMLSESTARLVDGVAVLGEPERVRIKGAEEPVAAHRLISISRLHRPDRRDESPLVGRRWELAAAAGLLEGAIDGHGAVVGLVGPPGIGKSRLAREVAALADRRGIEVVRSFCESHTKQVPFHALAALLRTATGVERLDGASARARLRAALPDVDAEDVLLFEDLLGIGEPHAASATITPEARRRRLTAMVNTYCLARKIPAVYVIEDVHWMDEVSESMLADFLTVVPQTHLLTVITYRPEYQGILTRIRGGHTIALAPLRDADVCAIVDALLGAADSVGELRETIRERAAGNPLFAEEMVRELAERGVLDGEPGRFRNAADDAGVSVPATLQTTIAARIDRLDSKAKRTLCAGAVVGAEFGLDLVSALGVEPAVEDLLDAQLIEQIRFGSRPEFVFRNPLIRTVALESQLKSERAELHRRLAAAIEEGSPAGENAALIAEHLEAAGDLAAAYNWHLRAASWSVQRDIRGARAGWERAAKAADALPEGDPNRTALRIVPKTMLCMSTWRVGGGLADTGFEELRELCEGCGDYLSLAIGMYGQIALLSFQHRHREASTLASEQFELLQRCEGAVRALAYIHAGVMAKILAGEVREAHHIADWAAGLLEGYTGADMSGEQVSSALATALIWGSVAKCVLGEPDWLQSARRSATLEREVHPVGTLLVFIIGIGYSFGMHTKAIVADDRVLADTEEAVRKGREIGDVLALATACSALGLVLTSQPTEAERRRGLEALRESCDLYEGSSIFSPAVGARVRIAEIAAASGDLDDAIEDLRSIVNTLVRNEEKLFSVEAFAVLVESLLRRGGPDDIREAAEHIDRFADMATEPGVVVNEIQLLRMRARLARAQGDDSGFRDLVERYRALAVEFGFRGHIQLADAMPRS</sequence>
<proteinExistence type="predicted"/>
<evidence type="ECO:0000313" key="5">
    <source>
        <dbReference type="Proteomes" id="UP001207528"/>
    </source>
</evidence>
<dbReference type="SMART" id="SM00044">
    <property type="entry name" value="CYCc"/>
    <property type="match status" value="1"/>
</dbReference>
<evidence type="ECO:0000259" key="3">
    <source>
        <dbReference type="PROSITE" id="PS50125"/>
    </source>
</evidence>
<dbReference type="GO" id="GO:0005524">
    <property type="term" value="F:ATP binding"/>
    <property type="evidence" value="ECO:0007669"/>
    <property type="project" value="UniProtKB-KW"/>
</dbReference>
<dbReference type="SUPFAM" id="SSF55073">
    <property type="entry name" value="Nucleotide cyclase"/>
    <property type="match status" value="1"/>
</dbReference>
<dbReference type="SUPFAM" id="SSF52540">
    <property type="entry name" value="P-loop containing nucleoside triphosphate hydrolases"/>
    <property type="match status" value="1"/>
</dbReference>
<dbReference type="Pfam" id="PF00211">
    <property type="entry name" value="Guanylate_cyc"/>
    <property type="match status" value="1"/>
</dbReference>
<dbReference type="InterPro" id="IPR029787">
    <property type="entry name" value="Nucleotide_cyclase"/>
</dbReference>
<evidence type="ECO:0000313" key="4">
    <source>
        <dbReference type="EMBL" id="MCV7023355.1"/>
    </source>
</evidence>
<dbReference type="GO" id="GO:0009190">
    <property type="term" value="P:cyclic nucleotide biosynthetic process"/>
    <property type="evidence" value="ECO:0007669"/>
    <property type="project" value="InterPro"/>
</dbReference>
<protein>
    <submittedName>
        <fullName evidence="4">AAA family ATPase</fullName>
    </submittedName>
</protein>
<dbReference type="PANTHER" id="PTHR16305">
    <property type="entry name" value="TESTICULAR SOLUBLE ADENYLYL CYCLASE"/>
    <property type="match status" value="1"/>
</dbReference>
<dbReference type="Pfam" id="PF13191">
    <property type="entry name" value="AAA_16"/>
    <property type="match status" value="1"/>
</dbReference>
<dbReference type="CDD" id="cd07302">
    <property type="entry name" value="CHD"/>
    <property type="match status" value="1"/>
</dbReference>
<dbReference type="GO" id="GO:0005737">
    <property type="term" value="C:cytoplasm"/>
    <property type="evidence" value="ECO:0007669"/>
    <property type="project" value="TreeGrafter"/>
</dbReference>
<keyword evidence="2" id="KW-0067">ATP-binding</keyword>
<dbReference type="GO" id="GO:0004016">
    <property type="term" value="F:adenylate cyclase activity"/>
    <property type="evidence" value="ECO:0007669"/>
    <property type="project" value="TreeGrafter"/>
</dbReference>
<dbReference type="SUPFAM" id="SSF48452">
    <property type="entry name" value="TPR-like"/>
    <property type="match status" value="1"/>
</dbReference>
<dbReference type="SMART" id="SM00382">
    <property type="entry name" value="AAA"/>
    <property type="match status" value="1"/>
</dbReference>
<dbReference type="InterPro" id="IPR003593">
    <property type="entry name" value="AAA+_ATPase"/>
</dbReference>
<dbReference type="InterPro" id="IPR011990">
    <property type="entry name" value="TPR-like_helical_dom_sf"/>
</dbReference>
<gene>
    <name evidence="4" type="ORF">H7I77_08325</name>
</gene>
<dbReference type="AlphaFoldDB" id="A0AAW5SI68"/>
<reference evidence="4" key="1">
    <citation type="submission" date="2020-07" db="EMBL/GenBank/DDBJ databases">
        <authorList>
            <person name="Pettersson B.M.F."/>
            <person name="Behra P.R.K."/>
            <person name="Ramesh M."/>
            <person name="Das S."/>
            <person name="Dasgupta S."/>
            <person name="Kirsebom L.A."/>
        </authorList>
    </citation>
    <scope>NUCLEOTIDE SEQUENCE</scope>
    <source>
        <strain evidence="4">DSM 44203</strain>
    </source>
</reference>
<dbReference type="InterPro" id="IPR041664">
    <property type="entry name" value="AAA_16"/>
</dbReference>
<accession>A0AAW5SI68</accession>